<feature type="compositionally biased region" description="Polar residues" evidence="15">
    <location>
        <begin position="162"/>
        <end position="175"/>
    </location>
</feature>
<evidence type="ECO:0000256" key="6">
    <source>
        <dbReference type="ARBA" id="ARBA00023015"/>
    </source>
</evidence>
<evidence type="ECO:0000259" key="16">
    <source>
        <dbReference type="PROSITE" id="PS50071"/>
    </source>
</evidence>
<protein>
    <recommendedName>
        <fullName evidence="14">One cut domain family member</fullName>
    </recommendedName>
</protein>
<evidence type="ECO:0000256" key="7">
    <source>
        <dbReference type="ARBA" id="ARBA00023125"/>
    </source>
</evidence>
<dbReference type="InterPro" id="IPR009057">
    <property type="entry name" value="Homeodomain-like_sf"/>
</dbReference>
<dbReference type="Pfam" id="PF02376">
    <property type="entry name" value="CUT"/>
    <property type="match status" value="2"/>
</dbReference>
<evidence type="ECO:0000256" key="10">
    <source>
        <dbReference type="ARBA" id="ARBA00023170"/>
    </source>
</evidence>
<keyword evidence="20" id="KW-1185">Reference proteome</keyword>
<evidence type="ECO:0000256" key="8">
    <source>
        <dbReference type="ARBA" id="ARBA00023155"/>
    </source>
</evidence>
<keyword evidence="5" id="KW-0862">Zinc</keyword>
<accession>A0A553N7Y0</accession>
<comment type="similarity">
    <text evidence="2 14">Belongs to the CUT homeobox family.</text>
</comment>
<dbReference type="Proteomes" id="UP000318571">
    <property type="component" value="Chromosome 8"/>
</dbReference>
<dbReference type="SUPFAM" id="SSF57716">
    <property type="entry name" value="Glucocorticoid receptor-like (DNA-binding domain)"/>
    <property type="match status" value="1"/>
</dbReference>
<reference evidence="19 20" key="1">
    <citation type="journal article" date="2018" name="Nat. Ecol. Evol.">
        <title>Genomic signatures of mitonuclear coevolution across populations of Tigriopus californicus.</title>
        <authorList>
            <person name="Barreto F.S."/>
            <person name="Watson E.T."/>
            <person name="Lima T.G."/>
            <person name="Willett C.S."/>
            <person name="Edmands S."/>
            <person name="Li W."/>
            <person name="Burton R.S."/>
        </authorList>
    </citation>
    <scope>NUCLEOTIDE SEQUENCE [LARGE SCALE GENOMIC DNA]</scope>
    <source>
        <strain evidence="19 20">San Diego</strain>
    </source>
</reference>
<feature type="compositionally biased region" description="Basic residues" evidence="15">
    <location>
        <begin position="135"/>
        <end position="145"/>
    </location>
</feature>
<dbReference type="EMBL" id="VCGU01000459">
    <property type="protein sequence ID" value="TRY61528.1"/>
    <property type="molecule type" value="Genomic_DNA"/>
</dbReference>
<evidence type="ECO:0000256" key="1">
    <source>
        <dbReference type="ARBA" id="ARBA00004123"/>
    </source>
</evidence>
<feature type="domain" description="CUT" evidence="18">
    <location>
        <begin position="875"/>
        <end position="962"/>
    </location>
</feature>
<dbReference type="GO" id="GO:0008270">
    <property type="term" value="F:zinc ion binding"/>
    <property type="evidence" value="ECO:0007669"/>
    <property type="project" value="UniProtKB-KW"/>
</dbReference>
<dbReference type="InterPro" id="IPR003350">
    <property type="entry name" value="CUT_dom"/>
</dbReference>
<dbReference type="GO" id="GO:0005634">
    <property type="term" value="C:nucleus"/>
    <property type="evidence" value="ECO:0007669"/>
    <property type="project" value="UniProtKB-SubCell"/>
</dbReference>
<dbReference type="PROSITE" id="PS50071">
    <property type="entry name" value="HOMEOBOX_2"/>
    <property type="match status" value="1"/>
</dbReference>
<keyword evidence="7 12" id="KW-0238">DNA-binding</keyword>
<evidence type="ECO:0000256" key="2">
    <source>
        <dbReference type="ARBA" id="ARBA00008190"/>
    </source>
</evidence>
<dbReference type="Pfam" id="PF00105">
    <property type="entry name" value="zf-C4"/>
    <property type="match status" value="1"/>
</dbReference>
<name>A0A553N7Y0_TIGCA</name>
<keyword evidence="8 12" id="KW-0371">Homeobox</keyword>
<evidence type="ECO:0000256" key="5">
    <source>
        <dbReference type="ARBA" id="ARBA00022833"/>
    </source>
</evidence>
<evidence type="ECO:0000313" key="19">
    <source>
        <dbReference type="EMBL" id="TRY61528.1"/>
    </source>
</evidence>
<dbReference type="InterPro" id="IPR052499">
    <property type="entry name" value="C.elegans_NHRs"/>
</dbReference>
<keyword evidence="10" id="KW-0675">Receptor</keyword>
<comment type="subcellular location">
    <subcellularLocation>
        <location evidence="1 12 13">Nucleus</location>
    </subcellularLocation>
</comment>
<feature type="domain" description="Homeobox" evidence="16">
    <location>
        <begin position="1224"/>
        <end position="1284"/>
    </location>
</feature>
<dbReference type="GO" id="GO:0003700">
    <property type="term" value="F:DNA-binding transcription factor activity"/>
    <property type="evidence" value="ECO:0007669"/>
    <property type="project" value="InterPro"/>
</dbReference>
<evidence type="ECO:0000256" key="14">
    <source>
        <dbReference type="RuleBase" id="RU361129"/>
    </source>
</evidence>
<keyword evidence="4" id="KW-0863">Zinc-finger</keyword>
<feature type="domain" description="Nuclear receptor" evidence="17">
    <location>
        <begin position="50"/>
        <end position="128"/>
    </location>
</feature>
<evidence type="ECO:0000259" key="17">
    <source>
        <dbReference type="PROSITE" id="PS51030"/>
    </source>
</evidence>
<dbReference type="STRING" id="6832.A0A553N7Y0"/>
<dbReference type="PROSITE" id="PS51030">
    <property type="entry name" value="NUCLEAR_REC_DBD_2"/>
    <property type="match status" value="1"/>
</dbReference>
<dbReference type="Gene3D" id="3.30.50.10">
    <property type="entry name" value="Erythroid Transcription Factor GATA-1, subunit A"/>
    <property type="match status" value="1"/>
</dbReference>
<proteinExistence type="inferred from homology"/>
<dbReference type="CDD" id="cd00086">
    <property type="entry name" value="homeodomain"/>
    <property type="match status" value="1"/>
</dbReference>
<dbReference type="InterPro" id="IPR013088">
    <property type="entry name" value="Znf_NHR/GATA"/>
</dbReference>
<evidence type="ECO:0000259" key="18">
    <source>
        <dbReference type="PROSITE" id="PS51042"/>
    </source>
</evidence>
<evidence type="ECO:0000256" key="3">
    <source>
        <dbReference type="ARBA" id="ARBA00022723"/>
    </source>
</evidence>
<evidence type="ECO:0000256" key="11">
    <source>
        <dbReference type="ARBA" id="ARBA00023242"/>
    </source>
</evidence>
<evidence type="ECO:0000256" key="13">
    <source>
        <dbReference type="RuleBase" id="RU000682"/>
    </source>
</evidence>
<dbReference type="InterPro" id="IPR010982">
    <property type="entry name" value="Lambda_DNA-bd_dom_sf"/>
</dbReference>
<evidence type="ECO:0000256" key="4">
    <source>
        <dbReference type="ARBA" id="ARBA00022771"/>
    </source>
</evidence>
<feature type="region of interest" description="Disordered" evidence="15">
    <location>
        <begin position="135"/>
        <end position="203"/>
    </location>
</feature>
<evidence type="ECO:0000256" key="12">
    <source>
        <dbReference type="PROSITE-ProRule" id="PRU00108"/>
    </source>
</evidence>
<feature type="DNA-binding region" description="Homeobox" evidence="12">
    <location>
        <begin position="1226"/>
        <end position="1285"/>
    </location>
</feature>
<dbReference type="Gene3D" id="1.10.10.60">
    <property type="entry name" value="Homeodomain-like"/>
    <property type="match status" value="1"/>
</dbReference>
<sequence length="1294" mass="147933">MNSNHEPITSFDSGTFAYPSHDLELYESEDENPGNDNHHGSTGLASEQPSKECPICRFVSNDELRYNYGCRSCFSCRAFFRRAVPRMDQLTCQHGGKCLIDCSNRSRCRKCRFDSCLRHGMNPTHVMDEDAKRKRFWKAHQKKKSVASQNGGKKKLLEEQSSDTAPSGSRRTTSFNAALSSDSSTLSNDDSSPIKTEPKEAIKTERVDEFHSLEMTQDQLSSVPAICAVKSAPPASNLSFHFQGNFATLMAFQAAHFNRIPLPKNLMKAHLNHLDHLISMWVQSLAEFQALSLNDRKNLLEENRSMISSFVVAKYLSHASSGKDQVKWLLLGSNKYGQWLRTAHLEHIVNLDMLNFDFSSSLFEEPQSKSAINHLAQGIHQFKVTEDWLCVISFASAFFTQPNSVIVFEDQTTIFNTFFDSMELVDCLQWEVGNFWNFLEKIKQLSKLLEGLDWSESLIASPKNLYTLDEAKVINNLISSFNEKCKGINYGVESVREVVMMTLEVPPSPQFCELQGIIWKRRMAAILESFPQFCSLSQREKSTIVSKSFFTATGVLSCWNDRFKNFEDQLYFLFGKDDLKYFGENYKTKYPLGNHRILTVESVMKYRGLDVTESLEPLRLGQQHLEDFIVSYELCLLILVVALLSPARYEHSPSSEMQAMESLCVQFEGILIRKSGESEDFVKNKLAKLDHLREGLQNFWITCMNVNQMMEDLASERKDTGVLPPVPFEMEQPKENRVPLFFSGHPLSGTDFVLPHVFSCHDLAERLTRIVSPLYPSQRMEDDDNCQPSFEIDIKRLNVLFSEQVGAFCISQRKLALGTGMNAGKVSSYLRELRRWANIGSNAKKFYYYAFSWLTLSVRDRIDVFHPILPTPLDFPCLATNTIPELDKLLVVVKKELKLTGMSTDMLAEAVVGEEPEDVLNMINSPIPWGMTPVWWKIGYTRIWLWLKQPSEERLKIASSPLRSVISAKCTMDPDIPALFEEIREDLRSNSLSYSVIAKAMKCEERAVNKILARGKSWTDSDPEQKLVYCMLLKFFDSRKFANLPTAYGSSIHPSEIHHDKEDDIVDIKPTPRKIGSSLLVSRSKLFTALKPVNTALVRVPKKSRPGKPILQEFALQPIDTNVIAHAMLGEMKEGKITLKSFAECLNVNRSYFASLIRLPIPWESTTALQRSIYHAIKQWIECKPEERVEFKKNLISFRQIQLPKNVSDAKENDSGNLEIVERPRTQQQRVRFSRPQRDILVEKFAHNPKPTASEKAAIAKELQLPLRTVMVFYCNRRRRRLETQPKSMNEIQH</sequence>
<evidence type="ECO:0000256" key="9">
    <source>
        <dbReference type="ARBA" id="ARBA00023163"/>
    </source>
</evidence>
<evidence type="ECO:0000313" key="20">
    <source>
        <dbReference type="Proteomes" id="UP000318571"/>
    </source>
</evidence>
<feature type="compositionally biased region" description="Low complexity" evidence="15">
    <location>
        <begin position="176"/>
        <end position="191"/>
    </location>
</feature>
<keyword evidence="11 12" id="KW-0539">Nucleus</keyword>
<keyword evidence="6 14" id="KW-0805">Transcription regulation</keyword>
<dbReference type="SMART" id="SM00389">
    <property type="entry name" value="HOX"/>
    <property type="match status" value="1"/>
</dbReference>
<dbReference type="SMART" id="SM00399">
    <property type="entry name" value="ZnF_C4"/>
    <property type="match status" value="1"/>
</dbReference>
<dbReference type="InterPro" id="IPR001356">
    <property type="entry name" value="HD"/>
</dbReference>
<dbReference type="PROSITE" id="PS51042">
    <property type="entry name" value="CUT"/>
    <property type="match status" value="1"/>
</dbReference>
<dbReference type="GO" id="GO:0043565">
    <property type="term" value="F:sequence-specific DNA binding"/>
    <property type="evidence" value="ECO:0007669"/>
    <property type="project" value="InterPro"/>
</dbReference>
<keyword evidence="3" id="KW-0479">Metal-binding</keyword>
<gene>
    <name evidence="19" type="ORF">TCAL_13012</name>
</gene>
<dbReference type="Pfam" id="PF00046">
    <property type="entry name" value="Homeodomain"/>
    <property type="match status" value="1"/>
</dbReference>
<dbReference type="PANTHER" id="PTHR47630">
    <property type="entry name" value="NUCLEAR HORMONE RECEPTOR FAMILY-RELATED-RELATED"/>
    <property type="match status" value="1"/>
</dbReference>
<dbReference type="InterPro" id="IPR001628">
    <property type="entry name" value="Znf_hrmn_rcpt"/>
</dbReference>
<organism evidence="19 20">
    <name type="scientific">Tigriopus californicus</name>
    <name type="common">Marine copepod</name>
    <dbReference type="NCBI Taxonomy" id="6832"/>
    <lineage>
        <taxon>Eukaryota</taxon>
        <taxon>Metazoa</taxon>
        <taxon>Ecdysozoa</taxon>
        <taxon>Arthropoda</taxon>
        <taxon>Crustacea</taxon>
        <taxon>Multicrustacea</taxon>
        <taxon>Hexanauplia</taxon>
        <taxon>Copepoda</taxon>
        <taxon>Harpacticoida</taxon>
        <taxon>Harpacticidae</taxon>
        <taxon>Tigriopus</taxon>
    </lineage>
</organism>
<evidence type="ECO:0000256" key="15">
    <source>
        <dbReference type="SAM" id="MobiDB-lite"/>
    </source>
</evidence>
<dbReference type="SUPFAM" id="SSF46689">
    <property type="entry name" value="Homeodomain-like"/>
    <property type="match status" value="1"/>
</dbReference>
<dbReference type="Gene3D" id="1.10.260.40">
    <property type="entry name" value="lambda repressor-like DNA-binding domains"/>
    <property type="match status" value="2"/>
</dbReference>
<dbReference type="SUPFAM" id="SSF47413">
    <property type="entry name" value="lambda repressor-like DNA-binding domains"/>
    <property type="match status" value="2"/>
</dbReference>
<feature type="region of interest" description="Disordered" evidence="15">
    <location>
        <begin position="27"/>
        <end position="48"/>
    </location>
</feature>
<comment type="caution">
    <text evidence="19">The sequence shown here is derived from an EMBL/GenBank/DDBJ whole genome shotgun (WGS) entry which is preliminary data.</text>
</comment>
<keyword evidence="9 14" id="KW-0804">Transcription</keyword>